<evidence type="ECO:0000256" key="2">
    <source>
        <dbReference type="ARBA" id="ARBA00022679"/>
    </source>
</evidence>
<dbReference type="GO" id="GO:0003677">
    <property type="term" value="F:DNA binding"/>
    <property type="evidence" value="ECO:0007669"/>
    <property type="project" value="InterPro"/>
</dbReference>
<organism evidence="10 11">
    <name type="scientific">Genlisea aurea</name>
    <dbReference type="NCBI Taxonomy" id="192259"/>
    <lineage>
        <taxon>Eukaryota</taxon>
        <taxon>Viridiplantae</taxon>
        <taxon>Streptophyta</taxon>
        <taxon>Embryophyta</taxon>
        <taxon>Tracheophyta</taxon>
        <taxon>Spermatophyta</taxon>
        <taxon>Magnoliopsida</taxon>
        <taxon>eudicotyledons</taxon>
        <taxon>Gunneridae</taxon>
        <taxon>Pentapetalae</taxon>
        <taxon>asterids</taxon>
        <taxon>lamiids</taxon>
        <taxon>Lamiales</taxon>
        <taxon>Lentibulariaceae</taxon>
        <taxon>Genlisea</taxon>
    </lineage>
</organism>
<comment type="catalytic activity">
    <reaction evidence="6 7">
        <text>RNA(n) + a ribonucleoside 5'-triphosphate = RNA(n+1) + diphosphate</text>
        <dbReference type="Rhea" id="RHEA:21248"/>
        <dbReference type="Rhea" id="RHEA-COMP:14527"/>
        <dbReference type="Rhea" id="RHEA-COMP:17342"/>
        <dbReference type="ChEBI" id="CHEBI:33019"/>
        <dbReference type="ChEBI" id="CHEBI:61557"/>
        <dbReference type="ChEBI" id="CHEBI:140395"/>
        <dbReference type="EC" id="2.7.7.6"/>
    </reaction>
</comment>
<dbReference type="Pfam" id="PF04983">
    <property type="entry name" value="RNA_pol_Rpb1_3"/>
    <property type="match status" value="1"/>
</dbReference>
<reference evidence="10 11" key="1">
    <citation type="journal article" date="2013" name="BMC Genomics">
        <title>The miniature genome of a carnivorous plant Genlisea aurea contains a low number of genes and short non-coding sequences.</title>
        <authorList>
            <person name="Leushkin E.V."/>
            <person name="Sutormin R.A."/>
            <person name="Nabieva E.R."/>
            <person name="Penin A.A."/>
            <person name="Kondrashov A.S."/>
            <person name="Logacheva M.D."/>
        </authorList>
    </citation>
    <scope>NUCLEOTIDE SEQUENCE [LARGE SCALE GENOMIC DNA]</scope>
</reference>
<feature type="domain" description="RNA polymerase N-terminal" evidence="9">
    <location>
        <begin position="205"/>
        <end position="504"/>
    </location>
</feature>
<dbReference type="Gene3D" id="1.10.274.100">
    <property type="entry name" value="RNA polymerase Rpb1, domain 3"/>
    <property type="match status" value="1"/>
</dbReference>
<dbReference type="Pfam" id="PF04998">
    <property type="entry name" value="RNA_pol_Rpb1_5"/>
    <property type="match status" value="1"/>
</dbReference>
<keyword evidence="1 7" id="KW-0240">DNA-directed RNA polymerase</keyword>
<proteinExistence type="inferred from homology"/>
<evidence type="ECO:0000259" key="9">
    <source>
        <dbReference type="SMART" id="SM00663"/>
    </source>
</evidence>
<dbReference type="InterPro" id="IPR042102">
    <property type="entry name" value="RNA_pol_Rpb1_3_sf"/>
</dbReference>
<evidence type="ECO:0000313" key="11">
    <source>
        <dbReference type="Proteomes" id="UP000015453"/>
    </source>
</evidence>
<evidence type="ECO:0000256" key="4">
    <source>
        <dbReference type="ARBA" id="ARBA00022833"/>
    </source>
</evidence>
<dbReference type="Gene3D" id="2.40.40.20">
    <property type="match status" value="1"/>
</dbReference>
<dbReference type="PANTHER" id="PTHR19376:SF51">
    <property type="entry name" value="DNA-DIRECTED RNA POLYMERASE V SUBUNIT 1"/>
    <property type="match status" value="1"/>
</dbReference>
<accession>S8CLV0</accession>
<evidence type="ECO:0000256" key="3">
    <source>
        <dbReference type="ARBA" id="ARBA00022695"/>
    </source>
</evidence>
<feature type="compositionally biased region" description="Basic and acidic residues" evidence="8">
    <location>
        <begin position="1345"/>
        <end position="1373"/>
    </location>
</feature>
<feature type="compositionally biased region" description="Polar residues" evidence="8">
    <location>
        <begin position="1326"/>
        <end position="1344"/>
    </location>
</feature>
<dbReference type="InterPro" id="IPR006592">
    <property type="entry name" value="RNA_pol_N"/>
</dbReference>
<keyword evidence="4" id="KW-0862">Zinc</keyword>
<dbReference type="PANTHER" id="PTHR19376">
    <property type="entry name" value="DNA-DIRECTED RNA POLYMERASE"/>
    <property type="match status" value="1"/>
</dbReference>
<dbReference type="InterPro" id="IPR000722">
    <property type="entry name" value="RNA_pol_asu"/>
</dbReference>
<dbReference type="SMART" id="SM00663">
    <property type="entry name" value="RPOLA_N"/>
    <property type="match status" value="1"/>
</dbReference>
<dbReference type="EC" id="2.7.7.6" evidence="7"/>
<dbReference type="InterPro" id="IPR007066">
    <property type="entry name" value="RNA_pol_Rpb1_3"/>
</dbReference>
<keyword evidence="11" id="KW-1185">Reference proteome</keyword>
<evidence type="ECO:0000256" key="8">
    <source>
        <dbReference type="SAM" id="MobiDB-lite"/>
    </source>
</evidence>
<dbReference type="Gene3D" id="4.10.860.120">
    <property type="entry name" value="RNA polymerase II, clamp domain"/>
    <property type="match status" value="1"/>
</dbReference>
<dbReference type="OrthoDB" id="1926397at2759"/>
<dbReference type="Pfam" id="PF00623">
    <property type="entry name" value="RNA_pol_Rpb1_2"/>
    <property type="match status" value="1"/>
</dbReference>
<dbReference type="Gene3D" id="6.20.50.80">
    <property type="match status" value="1"/>
</dbReference>
<evidence type="ECO:0000256" key="5">
    <source>
        <dbReference type="ARBA" id="ARBA00023163"/>
    </source>
</evidence>
<keyword evidence="5 7" id="KW-0804">Transcription</keyword>
<comment type="function">
    <text evidence="7">DNA-dependent RNA polymerase catalyzes the transcription of DNA into RNA using the four ribonucleoside triphosphates as substrates.</text>
</comment>
<evidence type="ECO:0000313" key="10">
    <source>
        <dbReference type="EMBL" id="EPS67715.1"/>
    </source>
</evidence>
<feature type="non-terminal residue" evidence="10">
    <location>
        <position position="1379"/>
    </location>
</feature>
<dbReference type="InterPro" id="IPR045867">
    <property type="entry name" value="DNA-dir_RpoC_beta_prime"/>
</dbReference>
<dbReference type="GO" id="GO:0006351">
    <property type="term" value="P:DNA-templated transcription"/>
    <property type="evidence" value="ECO:0007669"/>
    <property type="project" value="InterPro"/>
</dbReference>
<gene>
    <name evidence="10" type="ORF">M569_07058</name>
</gene>
<keyword evidence="2 7" id="KW-0808">Transferase</keyword>
<comment type="similarity">
    <text evidence="7">Belongs to the RNA polymerase beta' chain family.</text>
</comment>
<dbReference type="InterPro" id="IPR044893">
    <property type="entry name" value="RNA_pol_Rpb1_clamp_domain"/>
</dbReference>
<feature type="region of interest" description="Disordered" evidence="8">
    <location>
        <begin position="1308"/>
        <end position="1379"/>
    </location>
</feature>
<protein>
    <recommendedName>
        <fullName evidence="7">DNA-directed RNA polymerase subunit</fullName>
        <ecNumber evidence="7">2.7.7.6</ecNumber>
    </recommendedName>
</protein>
<sequence>MENSSVATVPEGMISGISFGLATFQEICKSSISDCPITHASQLSNPFLGLPLDSGKCESCGTGEPGQCEGHFGYIEFPTPIYHPDHITELKKMLSLLCLKCLKLKTRKVKNIGAMERMLMSCCEETSQITVYETKTSDGASYLELKVPPKSKLREGYWNFLEKHGFRYGHTYSRPLLPSEVMSILKKLPKETKKSLLSRGYFPQEGYVLRFLPVPPNCLCVPDISDGVSTMSKDYSITLLKKVLRQVEVIKNSRSGMPNFESHEIEANELQASVSQYLQFRGTGKAARDVDSRFGVHKEINSSSTKAWLEKMKTLFIRKGSGFSSRSVVTGDAFKGVSEIGLPYEIAQKITFEERVNVHNIDFLQKLVDEKLCLTYRDGSSTYSLREGSKGHTFLKPGQIVHRRIMDGDLAFINRPPTTHKHSLQALSVYVHDGHTVKINPLICGPLAADFDGDCIHLFYPQSLEARAEVVELFSVEKQLLSSHTGNFNLQLTTDSLLSLKILFGNHFLRKKAAQQLAMFVNMLAGPAVVKSKIGPLWTASQILQATLPSSFGCSGERHLIAKSEVLNLDVDRDLMTAVVNDLVTSLFFLKGPKDVLGFFNSVQPLLMESLQAEGFSVSLKDFFLPREVLEGIRENIQKISPLLSHLRDHYSESIALQLESYLSSVKTPVTEFIVNSSAIGFLTDSRSESGLSKVVQQIGFCGTQLSSKGKFYTERLVKDLSSLFRSKYPSSDDCPTEDFGLVCQPLFRGLNPYQEMVHSISSREVIVRSSRGLTEPGTLFKNLMAILRDVVICYDGTVRNMCSNSIIQFEYSANSTDIVTEFCAGDPVGVLAATSMSNPAYKAVLDSSSSSNSAWQMMKDILLCATSFKNDISDRRVILYLTDCECGRKHCQETGALVVQNHLKKVTLKDTAVDFLIEYFHQLCQSLEEGYPGLVGHIHLSEMELIRSNVNKDRIFEGCLETINLYEKKKKVGNLFKKIKLSYSDHCTFCASSKSKRTEVPCVQFLWNGAIDDIDKVSHLLSDTVCPALLQTVIKGDPRVSTAEIVWVSPGTATWIRSPSKNLNGEMAIEVVFEKEAARHSGDAWRVAMDSCVPVMHLIDTKRSIPYAIKQVQELLGISCAFEQAVQRLSTSVTMVTKGVLKDHILLLGNNMTCAGTLIGFNSGGIKALSQSLDLHVPFMTATLFTPRKCFERAAEKCHVDKLTSVVGSCAWGKHVSVGTGSPFEILWDTRKTDLNPDKELDVYGFLHLVNGSVPLDMGTSCIGTEIEDLDQELMDFELSPEREPGLEKPTFDDEHEFGMNSNEGVTEVKGSWSSWGNVVAPDTNDWSNKVESTGWGSAVNSELKNKNEDSWGQNEEKPDDTVWGQKEKSDDTVWGQK</sequence>
<evidence type="ECO:0000256" key="6">
    <source>
        <dbReference type="ARBA" id="ARBA00048552"/>
    </source>
</evidence>
<name>S8CLV0_9LAMI</name>
<dbReference type="Proteomes" id="UP000015453">
    <property type="component" value="Unassembled WGS sequence"/>
</dbReference>
<dbReference type="EMBL" id="AUSU01002959">
    <property type="protein sequence ID" value="EPS67715.1"/>
    <property type="molecule type" value="Genomic_DNA"/>
</dbReference>
<evidence type="ECO:0000256" key="7">
    <source>
        <dbReference type="RuleBase" id="RU004279"/>
    </source>
</evidence>
<dbReference type="SUPFAM" id="SSF64484">
    <property type="entry name" value="beta and beta-prime subunits of DNA dependent RNA-polymerase"/>
    <property type="match status" value="1"/>
</dbReference>
<dbReference type="InterPro" id="IPR007081">
    <property type="entry name" value="RNA_pol_Rpb1_5"/>
</dbReference>
<dbReference type="InterPro" id="IPR007080">
    <property type="entry name" value="RNA_pol_Rpb1_1"/>
</dbReference>
<dbReference type="Gene3D" id="3.30.1490.180">
    <property type="entry name" value="RNA polymerase ii"/>
    <property type="match status" value="1"/>
</dbReference>
<keyword evidence="3 7" id="KW-0548">Nucleotidyltransferase</keyword>
<dbReference type="GO" id="GO:0000428">
    <property type="term" value="C:DNA-directed RNA polymerase complex"/>
    <property type="evidence" value="ECO:0007669"/>
    <property type="project" value="UniProtKB-KW"/>
</dbReference>
<comment type="caution">
    <text evidence="10">The sequence shown here is derived from an EMBL/GenBank/DDBJ whole genome shotgun (WGS) entry which is preliminary data.</text>
</comment>
<dbReference type="Pfam" id="PF04997">
    <property type="entry name" value="RNA_pol_Rpb1_1"/>
    <property type="match status" value="1"/>
</dbReference>
<dbReference type="GO" id="GO:0003899">
    <property type="term" value="F:DNA-directed RNA polymerase activity"/>
    <property type="evidence" value="ECO:0007669"/>
    <property type="project" value="UniProtKB-EC"/>
</dbReference>
<evidence type="ECO:0000256" key="1">
    <source>
        <dbReference type="ARBA" id="ARBA00022478"/>
    </source>
</evidence>